<accession>A0ABP5HUS7</accession>
<evidence type="ECO:0000256" key="1">
    <source>
        <dbReference type="SAM" id="Phobius"/>
    </source>
</evidence>
<gene>
    <name evidence="2" type="ORF">GCM10009823_01530</name>
</gene>
<name>A0ABP5HUS7_9MICO</name>
<evidence type="ECO:0000313" key="2">
    <source>
        <dbReference type="EMBL" id="GAA2087235.1"/>
    </source>
</evidence>
<dbReference type="Proteomes" id="UP001500984">
    <property type="component" value="Unassembled WGS sequence"/>
</dbReference>
<feature type="transmembrane region" description="Helical" evidence="1">
    <location>
        <begin position="32"/>
        <end position="54"/>
    </location>
</feature>
<feature type="transmembrane region" description="Helical" evidence="1">
    <location>
        <begin position="96"/>
        <end position="117"/>
    </location>
</feature>
<protein>
    <recommendedName>
        <fullName evidence="4">Integral membrane protein</fullName>
    </recommendedName>
</protein>
<keyword evidence="3" id="KW-1185">Reference proteome</keyword>
<dbReference type="RefSeq" id="WP_291798739.1">
    <property type="nucleotide sequence ID" value="NZ_BAAAPZ010000001.1"/>
</dbReference>
<dbReference type="EMBL" id="BAAAPZ010000001">
    <property type="protein sequence ID" value="GAA2087235.1"/>
    <property type="molecule type" value="Genomic_DNA"/>
</dbReference>
<evidence type="ECO:0000313" key="3">
    <source>
        <dbReference type="Proteomes" id="UP001500984"/>
    </source>
</evidence>
<reference evidence="3" key="1">
    <citation type="journal article" date="2019" name="Int. J. Syst. Evol. Microbiol.">
        <title>The Global Catalogue of Microorganisms (GCM) 10K type strain sequencing project: providing services to taxonomists for standard genome sequencing and annotation.</title>
        <authorList>
            <consortium name="The Broad Institute Genomics Platform"/>
            <consortium name="The Broad Institute Genome Sequencing Center for Infectious Disease"/>
            <person name="Wu L."/>
            <person name="Ma J."/>
        </authorList>
    </citation>
    <scope>NUCLEOTIDE SEQUENCE [LARGE SCALE GENOMIC DNA]</scope>
    <source>
        <strain evidence="3">JCM 15900</strain>
    </source>
</reference>
<keyword evidence="1" id="KW-0812">Transmembrane</keyword>
<feature type="transmembrane region" description="Helical" evidence="1">
    <location>
        <begin position="66"/>
        <end position="84"/>
    </location>
</feature>
<evidence type="ECO:0008006" key="4">
    <source>
        <dbReference type="Google" id="ProtNLM"/>
    </source>
</evidence>
<organism evidence="2 3">
    <name type="scientific">Brevibacterium salitolerans</name>
    <dbReference type="NCBI Taxonomy" id="1403566"/>
    <lineage>
        <taxon>Bacteria</taxon>
        <taxon>Bacillati</taxon>
        <taxon>Actinomycetota</taxon>
        <taxon>Actinomycetes</taxon>
        <taxon>Micrococcales</taxon>
        <taxon>Brevibacteriaceae</taxon>
        <taxon>Brevibacterium</taxon>
    </lineage>
</organism>
<feature type="transmembrane region" description="Helical" evidence="1">
    <location>
        <begin position="6"/>
        <end position="25"/>
    </location>
</feature>
<proteinExistence type="predicted"/>
<comment type="caution">
    <text evidence="2">The sequence shown here is derived from an EMBL/GenBank/DDBJ whole genome shotgun (WGS) entry which is preliminary data.</text>
</comment>
<sequence length="118" mass="12115">MEILRLILLFLHLLGMALIIGGYFANVKAPRVIPGMLHASFLQLLTGLALVGVAEMGPGDVDHAKIAVKLVLALAVTVLALLGNRREKAAPGEGTSAGLAHGTVVAAVAAVAVAVFWT</sequence>
<keyword evidence="1" id="KW-1133">Transmembrane helix</keyword>
<keyword evidence="1" id="KW-0472">Membrane</keyword>